<dbReference type="Proteomes" id="UP000221165">
    <property type="component" value="Unassembled WGS sequence"/>
</dbReference>
<evidence type="ECO:0000313" key="3">
    <source>
        <dbReference type="Proteomes" id="UP000221165"/>
    </source>
</evidence>
<protein>
    <submittedName>
        <fullName evidence="2">Uncharacterized protein</fullName>
    </submittedName>
</protein>
<dbReference type="AlphaFoldDB" id="A0A2C6KSI2"/>
<name>A0A2C6KSI2_9APIC</name>
<evidence type="ECO:0000313" key="2">
    <source>
        <dbReference type="EMBL" id="PHJ19335.1"/>
    </source>
</evidence>
<dbReference type="VEuPathDB" id="ToxoDB:CSUI_006836"/>
<comment type="caution">
    <text evidence="2">The sequence shown here is derived from an EMBL/GenBank/DDBJ whole genome shotgun (WGS) entry which is preliminary data.</text>
</comment>
<keyword evidence="1" id="KW-0812">Transmembrane</keyword>
<keyword evidence="3" id="KW-1185">Reference proteome</keyword>
<accession>A0A2C6KSI2</accession>
<reference evidence="2 3" key="1">
    <citation type="journal article" date="2017" name="Int. J. Parasitol.">
        <title>The genome of the protozoan parasite Cystoisospora suis and a reverse vaccinology approach to identify vaccine candidates.</title>
        <authorList>
            <person name="Palmieri N."/>
            <person name="Shrestha A."/>
            <person name="Ruttkowski B."/>
            <person name="Beck T."/>
            <person name="Vogl C."/>
            <person name="Tomley F."/>
            <person name="Blake D.P."/>
            <person name="Joachim A."/>
        </authorList>
    </citation>
    <scope>NUCLEOTIDE SEQUENCE [LARGE SCALE GENOMIC DNA]</scope>
    <source>
        <strain evidence="2 3">Wien I</strain>
    </source>
</reference>
<proteinExistence type="predicted"/>
<organism evidence="2 3">
    <name type="scientific">Cystoisospora suis</name>
    <dbReference type="NCBI Taxonomy" id="483139"/>
    <lineage>
        <taxon>Eukaryota</taxon>
        <taxon>Sar</taxon>
        <taxon>Alveolata</taxon>
        <taxon>Apicomplexa</taxon>
        <taxon>Conoidasida</taxon>
        <taxon>Coccidia</taxon>
        <taxon>Eucoccidiorida</taxon>
        <taxon>Eimeriorina</taxon>
        <taxon>Sarcocystidae</taxon>
        <taxon>Cystoisospora</taxon>
    </lineage>
</organism>
<keyword evidence="1" id="KW-1133">Transmembrane helix</keyword>
<keyword evidence="1" id="KW-0472">Membrane</keyword>
<dbReference type="GeneID" id="94430198"/>
<evidence type="ECO:0000256" key="1">
    <source>
        <dbReference type="SAM" id="Phobius"/>
    </source>
</evidence>
<sequence>MYRVGCFPLWNARRGNKDKKMLFFLSSEESKRFFDGLSLVYDTRKASNKEADLIDVVVFIYLCFDFSSSFLCLLFFFFFLFH</sequence>
<feature type="transmembrane region" description="Helical" evidence="1">
    <location>
        <begin position="58"/>
        <end position="81"/>
    </location>
</feature>
<dbReference type="EMBL" id="MIGC01003511">
    <property type="protein sequence ID" value="PHJ19335.1"/>
    <property type="molecule type" value="Genomic_DNA"/>
</dbReference>
<gene>
    <name evidence="2" type="ORF">CSUI_006836</name>
</gene>
<dbReference type="RefSeq" id="XP_067921037.1">
    <property type="nucleotide sequence ID" value="XM_068066987.1"/>
</dbReference>